<reference evidence="1" key="1">
    <citation type="submission" date="2016-03" db="EMBL/GenBank/DDBJ databases">
        <authorList>
            <person name="Ploux O."/>
        </authorList>
    </citation>
    <scope>NUCLEOTIDE SEQUENCE</scope>
    <source>
        <strain evidence="1">UC10</strain>
    </source>
</reference>
<organism evidence="1">
    <name type="scientific">uncultured Mycobacterium sp</name>
    <dbReference type="NCBI Taxonomy" id="171292"/>
    <lineage>
        <taxon>Bacteria</taxon>
        <taxon>Bacillati</taxon>
        <taxon>Actinomycetota</taxon>
        <taxon>Actinomycetes</taxon>
        <taxon>Mycobacteriales</taxon>
        <taxon>Mycobacteriaceae</taxon>
        <taxon>Mycobacterium</taxon>
        <taxon>environmental samples</taxon>
    </lineage>
</organism>
<sequence length="92" mass="9913">MIRGYASAPALFCGFRGGEFSNMKAIVDCADVVDLKLDDTFLGYAQARGFAVDPAGRAARGWALGRAHYSVCDVEYRRRRGIPGSRLLPGTG</sequence>
<dbReference type="AlphaFoldDB" id="A0A1Y5PPC5"/>
<evidence type="ECO:0000313" key="1">
    <source>
        <dbReference type="EMBL" id="SBS77758.1"/>
    </source>
</evidence>
<accession>A0A1Y5PPC5</accession>
<protein>
    <submittedName>
        <fullName evidence="1">Uncharacterized protein</fullName>
    </submittedName>
</protein>
<name>A0A1Y5PPC5_9MYCO</name>
<dbReference type="EMBL" id="FLQS01000043">
    <property type="protein sequence ID" value="SBS77758.1"/>
    <property type="molecule type" value="Genomic_DNA"/>
</dbReference>
<gene>
    <name evidence="1" type="ORF">MHPYR_480025</name>
</gene>
<proteinExistence type="predicted"/>